<accession>A0AAD9ICT2</accession>
<keyword evidence="8" id="KW-1185">Reference proteome</keyword>
<dbReference type="Gene3D" id="3.60.20.10">
    <property type="entry name" value="Glutamine Phosphoribosylpyrophosphate, subunit 1, domain 1"/>
    <property type="match status" value="1"/>
</dbReference>
<evidence type="ECO:0000256" key="1">
    <source>
        <dbReference type="ARBA" id="ARBA00005752"/>
    </source>
</evidence>
<protein>
    <recommendedName>
        <fullName evidence="6">Glutamine amidotransferase type-2 domain-containing protein</fullName>
    </recommendedName>
</protein>
<evidence type="ECO:0000256" key="3">
    <source>
        <dbReference type="ARBA" id="ARBA00022840"/>
    </source>
</evidence>
<dbReference type="GO" id="GO:0006529">
    <property type="term" value="P:asparagine biosynthetic process"/>
    <property type="evidence" value="ECO:0007669"/>
    <property type="project" value="InterPro"/>
</dbReference>
<dbReference type="CDD" id="cd01991">
    <property type="entry name" value="Asn_synthase_B_C"/>
    <property type="match status" value="1"/>
</dbReference>
<dbReference type="InterPro" id="IPR051786">
    <property type="entry name" value="ASN_synthetase/amidase"/>
</dbReference>
<evidence type="ECO:0000256" key="4">
    <source>
        <dbReference type="ARBA" id="ARBA00022962"/>
    </source>
</evidence>
<keyword evidence="4" id="KW-0315">Glutamine amidotransferase</keyword>
<organism evidence="7 8">
    <name type="scientific">Phyllachora maydis</name>
    <dbReference type="NCBI Taxonomy" id="1825666"/>
    <lineage>
        <taxon>Eukaryota</taxon>
        <taxon>Fungi</taxon>
        <taxon>Dikarya</taxon>
        <taxon>Ascomycota</taxon>
        <taxon>Pezizomycotina</taxon>
        <taxon>Sordariomycetes</taxon>
        <taxon>Sordariomycetidae</taxon>
        <taxon>Phyllachorales</taxon>
        <taxon>Phyllachoraceae</taxon>
        <taxon>Phyllachora</taxon>
    </lineage>
</organism>
<keyword evidence="2" id="KW-0547">Nucleotide-binding</keyword>
<dbReference type="AlphaFoldDB" id="A0AAD9ICT2"/>
<evidence type="ECO:0000259" key="6">
    <source>
        <dbReference type="PROSITE" id="PS51278"/>
    </source>
</evidence>
<dbReference type="Proteomes" id="UP001217918">
    <property type="component" value="Unassembled WGS sequence"/>
</dbReference>
<dbReference type="Pfam" id="PF00733">
    <property type="entry name" value="Asn_synthase"/>
    <property type="match status" value="1"/>
</dbReference>
<comment type="similarity">
    <text evidence="1">Belongs to the asparagine synthetase family.</text>
</comment>
<feature type="domain" description="Glutamine amidotransferase type-2" evidence="6">
    <location>
        <begin position="61"/>
        <end position="275"/>
    </location>
</feature>
<dbReference type="InterPro" id="IPR006426">
    <property type="entry name" value="Asn_synth_AEB"/>
</dbReference>
<evidence type="ECO:0000313" key="8">
    <source>
        <dbReference type="Proteomes" id="UP001217918"/>
    </source>
</evidence>
<dbReference type="PANTHER" id="PTHR43284">
    <property type="entry name" value="ASPARAGINE SYNTHETASE (GLUTAMINE-HYDROLYZING)"/>
    <property type="match status" value="1"/>
</dbReference>
<sequence>MCGITASIALRRPGHGRVQDDEQSTEPRLSSNYVIPKEHANANVNGTGHEILPKTEDEKASGASGQRGPHALLEEQLNASLDRIAHRGPDSKGIWISQDGCIGFGHNRLSINDLSPDGDQPLHSDDGKIHAIVNGELYDYDRLRDICARNQGYRFKGRSDSELVLALYKKYGAPAFLDHLRGEFALVLYDETTGNVMAARDRFGIKPLFWTVVGDDAGHRRLLFAAEAKAFLPLGWKPEWDVGAIVEEGWSYDSRTLFKDVKKVLPGHWMLSTPDGQIEHHQYWDLDYKDKREVETRSVDDMINGVREQLTEAIKLRLRADVPVGIYLSGGIDSSLLAGIVTHLVRDEGIKMGNQDATNGRVACFSIEFPSESGLDESAIAERTANWLGVQVLKTKVDESVLAHSFADSAYHCEHHNFDLNSVGKFALSTLPREHGFKVVLTGEGADEHFAGYPFFPSDFLREPDLSMPESTLAKDKSLGAALWQNTQASLETAQRKNMGAENVINRASTCAEGDDEAGSGPTDGSVNMSKMPSFVQAWQSSLPLFTSWVRQHWADFDCRTSAINALSDEARAKLLHKWHPLHASEYVWCKSLLPNNLLSCLGDRTEMAHSIEARPPFLDHVLSEYVNGLPPSLKSAYTPERASTQKTGENPWYEGLDMIRDNFTEKWILREAGKPYITEELYKRKKHPYTAPTRWPVGGPLHTTMVQLCTRERVERLGFVDWDVVAYALATAFGDEANAMSFRTLLFIGAWVTLGERFGVKTADAAAWVPAEAPPVKVTVAGGDDVAEKGTAVLQVSECEVPRRSKIVVR</sequence>
<dbReference type="EMBL" id="JAQQPM010000009">
    <property type="protein sequence ID" value="KAK2075116.1"/>
    <property type="molecule type" value="Genomic_DNA"/>
</dbReference>
<reference evidence="7" key="1">
    <citation type="journal article" date="2023" name="Mol. Plant Microbe Interact.">
        <title>Elucidating the Obligate Nature and Biological Capacity of an Invasive Fungal Corn Pathogen.</title>
        <authorList>
            <person name="MacCready J.S."/>
            <person name="Roggenkamp E.M."/>
            <person name="Gdanetz K."/>
            <person name="Chilvers M.I."/>
        </authorList>
    </citation>
    <scope>NUCLEOTIDE SEQUENCE</scope>
    <source>
        <strain evidence="7">PM02</strain>
    </source>
</reference>
<evidence type="ECO:0000256" key="5">
    <source>
        <dbReference type="SAM" id="MobiDB-lite"/>
    </source>
</evidence>
<dbReference type="InterPro" id="IPR017932">
    <property type="entry name" value="GATase_2_dom"/>
</dbReference>
<dbReference type="InterPro" id="IPR014729">
    <property type="entry name" value="Rossmann-like_a/b/a_fold"/>
</dbReference>
<dbReference type="CDD" id="cd00712">
    <property type="entry name" value="AsnB"/>
    <property type="match status" value="1"/>
</dbReference>
<dbReference type="Gene3D" id="3.40.50.620">
    <property type="entry name" value="HUPs"/>
    <property type="match status" value="2"/>
</dbReference>
<dbReference type="PANTHER" id="PTHR43284:SF1">
    <property type="entry name" value="ASPARAGINE SYNTHETASE"/>
    <property type="match status" value="1"/>
</dbReference>
<dbReference type="InterPro" id="IPR001962">
    <property type="entry name" value="Asn_synthase"/>
</dbReference>
<dbReference type="PROSITE" id="PS51278">
    <property type="entry name" value="GATASE_TYPE_2"/>
    <property type="match status" value="1"/>
</dbReference>
<dbReference type="GO" id="GO:0004066">
    <property type="term" value="F:asparagine synthase (glutamine-hydrolyzing) activity"/>
    <property type="evidence" value="ECO:0007669"/>
    <property type="project" value="InterPro"/>
</dbReference>
<evidence type="ECO:0000256" key="2">
    <source>
        <dbReference type="ARBA" id="ARBA00022741"/>
    </source>
</evidence>
<name>A0AAD9ICT2_9PEZI</name>
<keyword evidence="3" id="KW-0067">ATP-binding</keyword>
<dbReference type="GO" id="GO:0005524">
    <property type="term" value="F:ATP binding"/>
    <property type="evidence" value="ECO:0007669"/>
    <property type="project" value="UniProtKB-KW"/>
</dbReference>
<feature type="region of interest" description="Disordered" evidence="5">
    <location>
        <begin position="13"/>
        <end position="50"/>
    </location>
</feature>
<proteinExistence type="inferred from homology"/>
<dbReference type="Pfam" id="PF13537">
    <property type="entry name" value="GATase_7"/>
    <property type="match status" value="1"/>
</dbReference>
<dbReference type="InterPro" id="IPR029055">
    <property type="entry name" value="Ntn_hydrolases_N"/>
</dbReference>
<dbReference type="GO" id="GO:0005829">
    <property type="term" value="C:cytosol"/>
    <property type="evidence" value="ECO:0007669"/>
    <property type="project" value="TreeGrafter"/>
</dbReference>
<dbReference type="SUPFAM" id="SSF56235">
    <property type="entry name" value="N-terminal nucleophile aminohydrolases (Ntn hydrolases)"/>
    <property type="match status" value="1"/>
</dbReference>
<dbReference type="NCBIfam" id="TIGR01536">
    <property type="entry name" value="asn_synth_AEB"/>
    <property type="match status" value="1"/>
</dbReference>
<dbReference type="SUPFAM" id="SSF52402">
    <property type="entry name" value="Adenine nucleotide alpha hydrolases-like"/>
    <property type="match status" value="1"/>
</dbReference>
<gene>
    <name evidence="7" type="ORF">P8C59_009268</name>
</gene>
<dbReference type="InterPro" id="IPR033738">
    <property type="entry name" value="AsnB_N"/>
</dbReference>
<evidence type="ECO:0000313" key="7">
    <source>
        <dbReference type="EMBL" id="KAK2075116.1"/>
    </source>
</evidence>
<comment type="caution">
    <text evidence="7">The sequence shown here is derived from an EMBL/GenBank/DDBJ whole genome shotgun (WGS) entry which is preliminary data.</text>
</comment>